<dbReference type="AlphaFoldDB" id="A0A1G2P7T8"/>
<evidence type="ECO:0000256" key="1">
    <source>
        <dbReference type="ARBA" id="ARBA00012831"/>
    </source>
</evidence>
<gene>
    <name evidence="11" type="ORF">A3G59_01795</name>
</gene>
<dbReference type="InterPro" id="IPR002314">
    <property type="entry name" value="aa-tRNA-synt_IIb"/>
</dbReference>
<dbReference type="InterPro" id="IPR045864">
    <property type="entry name" value="aa-tRNA-synth_II/BPL/LPL"/>
</dbReference>
<dbReference type="GO" id="GO:0005524">
    <property type="term" value="F:ATP binding"/>
    <property type="evidence" value="ECO:0007669"/>
    <property type="project" value="UniProtKB-KW"/>
</dbReference>
<dbReference type="InterPro" id="IPR050062">
    <property type="entry name" value="Pro-tRNA_synthetase"/>
</dbReference>
<dbReference type="SUPFAM" id="SSF55681">
    <property type="entry name" value="Class II aaRS and biotin synthetases"/>
    <property type="match status" value="1"/>
</dbReference>
<accession>A0A1G2P7T8</accession>
<evidence type="ECO:0000256" key="7">
    <source>
        <dbReference type="ARBA" id="ARBA00023146"/>
    </source>
</evidence>
<keyword evidence="6" id="KW-0648">Protein biosynthesis</keyword>
<keyword evidence="4" id="KW-0547">Nucleotide-binding</keyword>
<evidence type="ECO:0000256" key="5">
    <source>
        <dbReference type="ARBA" id="ARBA00022840"/>
    </source>
</evidence>
<dbReference type="PANTHER" id="PTHR42753">
    <property type="entry name" value="MITOCHONDRIAL RIBOSOME PROTEIN L39/PROLYL-TRNA LIGASE FAMILY MEMBER"/>
    <property type="match status" value="1"/>
</dbReference>
<dbReference type="Pfam" id="PF03129">
    <property type="entry name" value="HGTP_anticodon"/>
    <property type="match status" value="1"/>
</dbReference>
<dbReference type="InterPro" id="IPR002316">
    <property type="entry name" value="Pro-tRNA-ligase_IIa"/>
</dbReference>
<dbReference type="GO" id="GO:0006433">
    <property type="term" value="P:prolyl-tRNA aminoacylation"/>
    <property type="evidence" value="ECO:0007669"/>
    <property type="project" value="InterPro"/>
</dbReference>
<dbReference type="STRING" id="1802335.A3G59_01795"/>
<feature type="domain" description="Aminoacyl-transfer RNA synthetases class-II family profile" evidence="10">
    <location>
        <begin position="127"/>
        <end position="317"/>
    </location>
</feature>
<dbReference type="Pfam" id="PF00587">
    <property type="entry name" value="tRNA-synt_2b"/>
    <property type="match status" value="1"/>
</dbReference>
<dbReference type="EMBL" id="MHSN01000027">
    <property type="protein sequence ID" value="OHA44416.1"/>
    <property type="molecule type" value="Genomic_DNA"/>
</dbReference>
<dbReference type="GO" id="GO:0005829">
    <property type="term" value="C:cytosol"/>
    <property type="evidence" value="ECO:0007669"/>
    <property type="project" value="TreeGrafter"/>
</dbReference>
<dbReference type="GO" id="GO:0004827">
    <property type="term" value="F:proline-tRNA ligase activity"/>
    <property type="evidence" value="ECO:0007669"/>
    <property type="project" value="UniProtKB-EC"/>
</dbReference>
<evidence type="ECO:0000256" key="4">
    <source>
        <dbReference type="ARBA" id="ARBA00022741"/>
    </source>
</evidence>
<evidence type="ECO:0000259" key="10">
    <source>
        <dbReference type="PROSITE" id="PS50862"/>
    </source>
</evidence>
<evidence type="ECO:0000313" key="11">
    <source>
        <dbReference type="EMBL" id="OHA44416.1"/>
    </source>
</evidence>
<dbReference type="PANTHER" id="PTHR42753:SF2">
    <property type="entry name" value="PROLINE--TRNA LIGASE"/>
    <property type="match status" value="1"/>
</dbReference>
<protein>
    <recommendedName>
        <fullName evidence="2">Proline--tRNA ligase</fullName>
        <ecNumber evidence="1">6.1.1.15</ecNumber>
    </recommendedName>
    <alternativeName>
        <fullName evidence="8">Prolyl-tRNA synthetase</fullName>
    </alternativeName>
</protein>
<reference evidence="11 12" key="1">
    <citation type="journal article" date="2016" name="Nat. Commun.">
        <title>Thousands of microbial genomes shed light on interconnected biogeochemical processes in an aquifer system.</title>
        <authorList>
            <person name="Anantharaman K."/>
            <person name="Brown C.T."/>
            <person name="Hug L.A."/>
            <person name="Sharon I."/>
            <person name="Castelle C.J."/>
            <person name="Probst A.J."/>
            <person name="Thomas B.C."/>
            <person name="Singh A."/>
            <person name="Wilkins M.J."/>
            <person name="Karaoz U."/>
            <person name="Brodie E.L."/>
            <person name="Williams K.H."/>
            <person name="Hubbard S.S."/>
            <person name="Banfield J.F."/>
        </authorList>
    </citation>
    <scope>NUCLEOTIDE SEQUENCE [LARGE SCALE GENOMIC DNA]</scope>
</reference>
<evidence type="ECO:0000256" key="8">
    <source>
        <dbReference type="ARBA" id="ARBA00029731"/>
    </source>
</evidence>
<organism evidence="11 12">
    <name type="scientific">Candidatus Taylorbacteria bacterium RIFCSPLOWO2_12_FULL_47_20</name>
    <dbReference type="NCBI Taxonomy" id="1802335"/>
    <lineage>
        <taxon>Bacteria</taxon>
        <taxon>Candidatus Tayloriibacteriota</taxon>
    </lineage>
</organism>
<evidence type="ECO:0000313" key="12">
    <source>
        <dbReference type="Proteomes" id="UP000176881"/>
    </source>
</evidence>
<dbReference type="InterPro" id="IPR044140">
    <property type="entry name" value="ProRS_anticodon_short"/>
</dbReference>
<dbReference type="Gene3D" id="3.30.930.10">
    <property type="entry name" value="Bira Bifunctional Protein, Domain 2"/>
    <property type="match status" value="1"/>
</dbReference>
<dbReference type="Proteomes" id="UP000176881">
    <property type="component" value="Unassembled WGS sequence"/>
</dbReference>
<dbReference type="EC" id="6.1.1.15" evidence="1"/>
<dbReference type="SUPFAM" id="SSF52954">
    <property type="entry name" value="Class II aaRS ABD-related"/>
    <property type="match status" value="1"/>
</dbReference>
<evidence type="ECO:0000256" key="9">
    <source>
        <dbReference type="ARBA" id="ARBA00047671"/>
    </source>
</evidence>
<dbReference type="CDD" id="cd00861">
    <property type="entry name" value="ProRS_anticodon_short"/>
    <property type="match status" value="1"/>
</dbReference>
<evidence type="ECO:0000256" key="2">
    <source>
        <dbReference type="ARBA" id="ARBA00019110"/>
    </source>
</evidence>
<dbReference type="PRINTS" id="PR01046">
    <property type="entry name" value="TRNASYNTHPRO"/>
</dbReference>
<evidence type="ECO:0000256" key="3">
    <source>
        <dbReference type="ARBA" id="ARBA00022598"/>
    </source>
</evidence>
<keyword evidence="7 11" id="KW-0030">Aminoacyl-tRNA synthetase</keyword>
<keyword evidence="5" id="KW-0067">ATP-binding</keyword>
<dbReference type="PROSITE" id="PS50862">
    <property type="entry name" value="AA_TRNA_LIGASE_II"/>
    <property type="match status" value="1"/>
</dbReference>
<dbReference type="Gene3D" id="3.40.50.800">
    <property type="entry name" value="Anticodon-binding domain"/>
    <property type="match status" value="1"/>
</dbReference>
<dbReference type="InterPro" id="IPR004154">
    <property type="entry name" value="Anticodon-bd"/>
</dbReference>
<proteinExistence type="predicted"/>
<dbReference type="InterPro" id="IPR036621">
    <property type="entry name" value="Anticodon-bd_dom_sf"/>
</dbReference>
<name>A0A1G2P7T8_9BACT</name>
<keyword evidence="3" id="KW-0436">Ligase</keyword>
<comment type="catalytic activity">
    <reaction evidence="9">
        <text>tRNA(Pro) + L-proline + ATP = L-prolyl-tRNA(Pro) + AMP + diphosphate</text>
        <dbReference type="Rhea" id="RHEA:14305"/>
        <dbReference type="Rhea" id="RHEA-COMP:9700"/>
        <dbReference type="Rhea" id="RHEA-COMP:9702"/>
        <dbReference type="ChEBI" id="CHEBI:30616"/>
        <dbReference type="ChEBI" id="CHEBI:33019"/>
        <dbReference type="ChEBI" id="CHEBI:60039"/>
        <dbReference type="ChEBI" id="CHEBI:78442"/>
        <dbReference type="ChEBI" id="CHEBI:78532"/>
        <dbReference type="ChEBI" id="CHEBI:456215"/>
        <dbReference type="EC" id="6.1.1.15"/>
    </reaction>
</comment>
<sequence>MKQSQLFSKTRREDPSNEEARNARLLIRGGFIQKEMAGVYSFLPLGLRVLNKIIGIIREEMNTLPSTELFLSALQDPLVWGKTDRWSDKNVDIWFKTAFRAGGEVGLAFTHEEPLTNLMRDHIRSHRDLPIYVYQFQTKFRNETRARSGLIRTREFIMKDLYSFSKDKESHDVFYEKMKEVYKRIFKKAGLGDRTHLTYASGGSFSKYSHEFQTVCKSGEDAIHVCGECKAAVNDEVLPDLGKCPECGNDKLVRENAVEVGNIFTLGTKFSEALGLNYVTEEGGKKAVFMGSYGIGPGRLMGVVAELLGDDKGLRWPASVSPFDIHLVLLGKGEEEKLSAEKIYNELTGRGFDVLFDDRDASAGEKFADADLIGIPARIVASARTVRENVYEYRARFDSEARKVGFGEIVEELKAEK</sequence>
<dbReference type="InterPro" id="IPR006195">
    <property type="entry name" value="aa-tRNA-synth_II"/>
</dbReference>
<comment type="caution">
    <text evidence="11">The sequence shown here is derived from an EMBL/GenBank/DDBJ whole genome shotgun (WGS) entry which is preliminary data.</text>
</comment>
<evidence type="ECO:0000256" key="6">
    <source>
        <dbReference type="ARBA" id="ARBA00022917"/>
    </source>
</evidence>